<dbReference type="EMBL" id="FAXC01000304">
    <property type="protein sequence ID" value="CUV09800.1"/>
    <property type="molecule type" value="Genomic_DNA"/>
</dbReference>
<evidence type="ECO:0000313" key="1">
    <source>
        <dbReference type="EMBL" id="CUV09800.1"/>
    </source>
</evidence>
<sequence length="315" mass="36471">MPQPLNHRTARRSVEDVGRHSLSAWNYSQIVTTNSNQEVIDQMKPTVGSISLSGAVNTNLKHMWSWHNQDHSYIDLSNNSWNNSGQEWIDPNVHVFINNDNNSNNEDRIRVYYNNGDAIEINDEIDFTFNGKTLNIPNKTFTIENNQSLSLEGTLSHGTISVPANSPTEIFSKIEGPARDYGTWSIKIEEDGRWVETYTYEDQNNQSNWLNAYVDSTIAEWEVDGDTLFVTYHFDDVWYQGNEFFGAAHGTWYYQIAYIYQKNEDELTLTNEWNVCENEPWCLNGREHQLGIDSESLEELKYIWKLDFSKTPPAN</sequence>
<gene>
    <name evidence="1" type="ORF">MGWOODY_Mmi171</name>
</gene>
<accession>A0A160VGE5</accession>
<proteinExistence type="predicted"/>
<protein>
    <submittedName>
        <fullName evidence="1">Uncharacterized protein</fullName>
    </submittedName>
</protein>
<name>A0A160VGE5_9ZZZZ</name>
<organism evidence="1">
    <name type="scientific">hydrothermal vent metagenome</name>
    <dbReference type="NCBI Taxonomy" id="652676"/>
    <lineage>
        <taxon>unclassified sequences</taxon>
        <taxon>metagenomes</taxon>
        <taxon>ecological metagenomes</taxon>
    </lineage>
</organism>
<reference evidence="1" key="1">
    <citation type="submission" date="2015-10" db="EMBL/GenBank/DDBJ databases">
        <authorList>
            <person name="Gilbert D.G."/>
        </authorList>
    </citation>
    <scope>NUCLEOTIDE SEQUENCE</scope>
</reference>
<dbReference type="AlphaFoldDB" id="A0A160VGE5"/>